<reference evidence="1 2" key="1">
    <citation type="submission" date="2019-03" db="EMBL/GenBank/DDBJ databases">
        <title>First draft genome of Liparis tanakae, snailfish: a comprehensive survey of snailfish specific genes.</title>
        <authorList>
            <person name="Kim W."/>
            <person name="Song I."/>
            <person name="Jeong J.-H."/>
            <person name="Kim D."/>
            <person name="Kim S."/>
            <person name="Ryu S."/>
            <person name="Song J.Y."/>
            <person name="Lee S.K."/>
        </authorList>
    </citation>
    <scope>NUCLEOTIDE SEQUENCE [LARGE SCALE GENOMIC DNA]</scope>
    <source>
        <tissue evidence="1">Muscle</tissue>
    </source>
</reference>
<protein>
    <submittedName>
        <fullName evidence="1">Uncharacterized protein</fullName>
    </submittedName>
</protein>
<evidence type="ECO:0000313" key="2">
    <source>
        <dbReference type="Proteomes" id="UP000314294"/>
    </source>
</evidence>
<organism evidence="1 2">
    <name type="scientific">Liparis tanakae</name>
    <name type="common">Tanaka's snailfish</name>
    <dbReference type="NCBI Taxonomy" id="230148"/>
    <lineage>
        <taxon>Eukaryota</taxon>
        <taxon>Metazoa</taxon>
        <taxon>Chordata</taxon>
        <taxon>Craniata</taxon>
        <taxon>Vertebrata</taxon>
        <taxon>Euteleostomi</taxon>
        <taxon>Actinopterygii</taxon>
        <taxon>Neopterygii</taxon>
        <taxon>Teleostei</taxon>
        <taxon>Neoteleostei</taxon>
        <taxon>Acanthomorphata</taxon>
        <taxon>Eupercaria</taxon>
        <taxon>Perciformes</taxon>
        <taxon>Cottioidei</taxon>
        <taxon>Cottales</taxon>
        <taxon>Liparidae</taxon>
        <taxon>Liparis</taxon>
    </lineage>
</organism>
<evidence type="ECO:0000313" key="1">
    <source>
        <dbReference type="EMBL" id="TNN64160.1"/>
    </source>
</evidence>
<keyword evidence="2" id="KW-1185">Reference proteome</keyword>
<sequence length="74" mass="8257">MALKPHHQKASQDSCELSVGSPRRIVPWVCVFAPPRRQLVTRSPSPLDLTLYESELETGFHLDDEPPGVIPPNI</sequence>
<dbReference type="AlphaFoldDB" id="A0A4Z2HF31"/>
<proteinExistence type="predicted"/>
<gene>
    <name evidence="1" type="ORF">EYF80_025658</name>
</gene>
<name>A0A4Z2HF31_9TELE</name>
<accession>A0A4Z2HF31</accession>
<dbReference type="EMBL" id="SRLO01000258">
    <property type="protein sequence ID" value="TNN64160.1"/>
    <property type="molecule type" value="Genomic_DNA"/>
</dbReference>
<dbReference type="Proteomes" id="UP000314294">
    <property type="component" value="Unassembled WGS sequence"/>
</dbReference>
<comment type="caution">
    <text evidence="1">The sequence shown here is derived from an EMBL/GenBank/DDBJ whole genome shotgun (WGS) entry which is preliminary data.</text>
</comment>